<feature type="transmembrane region" description="Helical" evidence="9">
    <location>
        <begin position="257"/>
        <end position="279"/>
    </location>
</feature>
<dbReference type="GO" id="GO:0006865">
    <property type="term" value="P:amino acid transport"/>
    <property type="evidence" value="ECO:0007669"/>
    <property type="project" value="UniProtKB-KW"/>
</dbReference>
<evidence type="ECO:0000256" key="3">
    <source>
        <dbReference type="ARBA" id="ARBA00022475"/>
    </source>
</evidence>
<dbReference type="Pfam" id="PF02653">
    <property type="entry name" value="BPD_transp_2"/>
    <property type="match status" value="1"/>
</dbReference>
<protein>
    <submittedName>
        <fullName evidence="10">Branched-chain amino acid ABC transporter permease</fullName>
    </submittedName>
</protein>
<keyword evidence="6 9" id="KW-1133">Transmembrane helix</keyword>
<comment type="caution">
    <text evidence="10">The sequence shown here is derived from an EMBL/GenBank/DDBJ whole genome shotgun (WGS) entry which is preliminary data.</text>
</comment>
<reference evidence="11 13" key="3">
    <citation type="submission" date="2018-08" db="EMBL/GenBank/DDBJ databases">
        <title>A genome reference for cultivated species of the human gut microbiota.</title>
        <authorList>
            <person name="Zou Y."/>
            <person name="Xue W."/>
            <person name="Luo G."/>
        </authorList>
    </citation>
    <scope>NUCLEOTIDE SEQUENCE [LARGE SCALE GENOMIC DNA]</scope>
    <source>
        <strain evidence="11 13">TF05-12AC</strain>
    </source>
</reference>
<evidence type="ECO:0000256" key="4">
    <source>
        <dbReference type="ARBA" id="ARBA00022692"/>
    </source>
</evidence>
<gene>
    <name evidence="10" type="ORF">B5F11_07205</name>
    <name evidence="11" type="ORF">DXC40_13780</name>
</gene>
<dbReference type="InterPro" id="IPR001851">
    <property type="entry name" value="ABC_transp_permease"/>
</dbReference>
<dbReference type="GO" id="GO:0005886">
    <property type="term" value="C:plasma membrane"/>
    <property type="evidence" value="ECO:0007669"/>
    <property type="project" value="UniProtKB-SubCell"/>
</dbReference>
<feature type="transmembrane region" description="Helical" evidence="9">
    <location>
        <begin position="95"/>
        <end position="117"/>
    </location>
</feature>
<name>A0A1Y4EA57_9FIRM</name>
<keyword evidence="7 9" id="KW-0472">Membrane</keyword>
<evidence type="ECO:0000313" key="10">
    <source>
        <dbReference type="EMBL" id="OUP69901.1"/>
    </source>
</evidence>
<feature type="transmembrane region" description="Helical" evidence="9">
    <location>
        <begin position="182"/>
        <end position="208"/>
    </location>
</feature>
<evidence type="ECO:0000313" key="11">
    <source>
        <dbReference type="EMBL" id="RGE66435.1"/>
    </source>
</evidence>
<comment type="similarity">
    <text evidence="8">Belongs to the binding-protein-dependent transport system permease family. LivHM subfamily.</text>
</comment>
<evidence type="ECO:0000256" key="8">
    <source>
        <dbReference type="ARBA" id="ARBA00037998"/>
    </source>
</evidence>
<evidence type="ECO:0000256" key="2">
    <source>
        <dbReference type="ARBA" id="ARBA00022448"/>
    </source>
</evidence>
<proteinExistence type="inferred from homology"/>
<dbReference type="Proteomes" id="UP000196386">
    <property type="component" value="Unassembled WGS sequence"/>
</dbReference>
<keyword evidence="5" id="KW-0029">Amino-acid transport</keyword>
<evidence type="ECO:0000256" key="5">
    <source>
        <dbReference type="ARBA" id="ARBA00022970"/>
    </source>
</evidence>
<evidence type="ECO:0000256" key="7">
    <source>
        <dbReference type="ARBA" id="ARBA00023136"/>
    </source>
</evidence>
<evidence type="ECO:0000313" key="12">
    <source>
        <dbReference type="Proteomes" id="UP000196386"/>
    </source>
</evidence>
<dbReference type="InterPro" id="IPR052157">
    <property type="entry name" value="BCAA_transport_permease"/>
</dbReference>
<keyword evidence="2" id="KW-0813">Transport</keyword>
<dbReference type="EMBL" id="QVME01000008">
    <property type="protein sequence ID" value="RGE66435.1"/>
    <property type="molecule type" value="Genomic_DNA"/>
</dbReference>
<feature type="transmembrane region" description="Helical" evidence="9">
    <location>
        <begin position="35"/>
        <end position="55"/>
    </location>
</feature>
<evidence type="ECO:0000256" key="1">
    <source>
        <dbReference type="ARBA" id="ARBA00004651"/>
    </source>
</evidence>
<evidence type="ECO:0000256" key="6">
    <source>
        <dbReference type="ARBA" id="ARBA00022989"/>
    </source>
</evidence>
<organism evidence="10 12">
    <name type="scientific">Anaerotruncus colihominis</name>
    <dbReference type="NCBI Taxonomy" id="169435"/>
    <lineage>
        <taxon>Bacteria</taxon>
        <taxon>Bacillati</taxon>
        <taxon>Bacillota</taxon>
        <taxon>Clostridia</taxon>
        <taxon>Eubacteriales</taxon>
        <taxon>Oscillospiraceae</taxon>
        <taxon>Anaerotruncus</taxon>
    </lineage>
</organism>
<dbReference type="RefSeq" id="WP_006875483.1">
    <property type="nucleotide sequence ID" value="NZ_CALWZF010000003.1"/>
</dbReference>
<feature type="transmembrane region" description="Helical" evidence="9">
    <location>
        <begin position="6"/>
        <end position="28"/>
    </location>
</feature>
<feature type="transmembrane region" description="Helical" evidence="9">
    <location>
        <begin position="61"/>
        <end position="83"/>
    </location>
</feature>
<dbReference type="Proteomes" id="UP000260828">
    <property type="component" value="Unassembled WGS sequence"/>
</dbReference>
<comment type="subcellular location">
    <subcellularLocation>
        <location evidence="1">Cell membrane</location>
        <topology evidence="1">Multi-pass membrane protein</topology>
    </subcellularLocation>
</comment>
<dbReference type="CDD" id="cd06582">
    <property type="entry name" value="TM_PBP1_LivH_like"/>
    <property type="match status" value="1"/>
</dbReference>
<dbReference type="AlphaFoldDB" id="A0A1Y4EA57"/>
<feature type="transmembrane region" description="Helical" evidence="9">
    <location>
        <begin position="228"/>
        <end position="250"/>
    </location>
</feature>
<dbReference type="GeneID" id="72463611"/>
<keyword evidence="3" id="KW-1003">Cell membrane</keyword>
<evidence type="ECO:0000313" key="13">
    <source>
        <dbReference type="Proteomes" id="UP000260828"/>
    </source>
</evidence>
<reference evidence="10" key="2">
    <citation type="journal article" date="2018" name="BMC Genomics">
        <title>Whole genome sequencing and function prediction of 133 gut anaerobes isolated from chicken caecum in pure cultures.</title>
        <authorList>
            <person name="Medvecky M."/>
            <person name="Cejkova D."/>
            <person name="Polansky O."/>
            <person name="Karasova D."/>
            <person name="Kubasova T."/>
            <person name="Cizek A."/>
            <person name="Rychlik I."/>
        </authorList>
    </citation>
    <scope>NUCLEOTIDE SEQUENCE</scope>
    <source>
        <strain evidence="10">An175</strain>
    </source>
</reference>
<reference evidence="12" key="1">
    <citation type="submission" date="2017-04" db="EMBL/GenBank/DDBJ databases">
        <title>Function of individual gut microbiota members based on whole genome sequencing of pure cultures obtained from chicken caecum.</title>
        <authorList>
            <person name="Medvecky M."/>
            <person name="Cejkova D."/>
            <person name="Polansky O."/>
            <person name="Karasova D."/>
            <person name="Kubasova T."/>
            <person name="Cizek A."/>
            <person name="Rychlik I."/>
        </authorList>
    </citation>
    <scope>NUCLEOTIDE SEQUENCE [LARGE SCALE GENOMIC DNA]</scope>
    <source>
        <strain evidence="12">An175</strain>
    </source>
</reference>
<feature type="transmembrane region" description="Helical" evidence="9">
    <location>
        <begin position="137"/>
        <end position="161"/>
    </location>
</feature>
<dbReference type="PANTHER" id="PTHR11795:SF445">
    <property type="entry name" value="AMINO ACID ABC TRANSPORTER PERMEASE PROTEIN"/>
    <property type="match status" value="1"/>
</dbReference>
<evidence type="ECO:0000256" key="9">
    <source>
        <dbReference type="SAM" id="Phobius"/>
    </source>
</evidence>
<accession>A0A1Y4EA57</accession>
<keyword evidence="4 9" id="KW-0812">Transmembrane</keyword>
<dbReference type="GO" id="GO:0022857">
    <property type="term" value="F:transmembrane transporter activity"/>
    <property type="evidence" value="ECO:0007669"/>
    <property type="project" value="InterPro"/>
</dbReference>
<dbReference type="PANTHER" id="PTHR11795">
    <property type="entry name" value="BRANCHED-CHAIN AMINO ACID TRANSPORT SYSTEM PERMEASE PROTEIN LIVH"/>
    <property type="match status" value="1"/>
</dbReference>
<dbReference type="EMBL" id="NFKP01000007">
    <property type="protein sequence ID" value="OUP69901.1"/>
    <property type="molecule type" value="Genomic_DNA"/>
</dbReference>
<sequence length="293" mass="31132">MSLQLIVNGISLGAVYALIAVGFALVFSILKFSNFAHGGMISAAAYIAYFFYASFETPPSLWVTLLFTAVVSLGVALLLDTLCYRRIRKNNSPNIYYFVASITFAILIEQILTVFFGKTSYGFPGMFEVASVRLLGASFATMDLVVLAVSIAMLVVLMLLINRTKIGLAIRAVAINPRASRLMGINSGFIVLFTFALAGFLAGVSGTLLGIKYSVYPALGSSMMVKGFIASVIGGLGSLSGAIAAAILLGVIEMVSIYFLGSSVTPAILFGIMLVFLFLRPQGISGKFAQDKV</sequence>